<feature type="compositionally biased region" description="Basic and acidic residues" evidence="2">
    <location>
        <begin position="10"/>
        <end position="19"/>
    </location>
</feature>
<dbReference type="PROSITE" id="PS50189">
    <property type="entry name" value="NTR"/>
    <property type="match status" value="1"/>
</dbReference>
<dbReference type="PANTHER" id="PTHR35967">
    <property type="entry name" value="UPF0450 PROTEIN C17ORF58"/>
    <property type="match status" value="1"/>
</dbReference>
<accession>A0ABS2Z8N7</accession>
<keyword evidence="1" id="KW-1015">Disulfide bond</keyword>
<feature type="region of interest" description="Disordered" evidence="2">
    <location>
        <begin position="1"/>
        <end position="20"/>
    </location>
</feature>
<dbReference type="InterPro" id="IPR001134">
    <property type="entry name" value="Netrin_domain"/>
</dbReference>
<protein>
    <submittedName>
        <fullName evidence="4">CQ058 protein</fullName>
    </submittedName>
</protein>
<feature type="non-terminal residue" evidence="4">
    <location>
        <position position="508"/>
    </location>
</feature>
<evidence type="ECO:0000256" key="1">
    <source>
        <dbReference type="ARBA" id="ARBA00023157"/>
    </source>
</evidence>
<dbReference type="InterPro" id="IPR008993">
    <property type="entry name" value="TIMP-like_OB-fold"/>
</dbReference>
<dbReference type="PANTHER" id="PTHR35967:SF1">
    <property type="entry name" value="UPF0450 PROTEIN C17ORF58"/>
    <property type="match status" value="1"/>
</dbReference>
<comment type="caution">
    <text evidence="4">The sequence shown here is derived from an EMBL/GenBank/DDBJ whole genome shotgun (WGS) entry which is preliminary data.</text>
</comment>
<proteinExistence type="predicted"/>
<evidence type="ECO:0000259" key="3">
    <source>
        <dbReference type="PROSITE" id="PS50189"/>
    </source>
</evidence>
<dbReference type="SUPFAM" id="SSF50242">
    <property type="entry name" value="TIMP-like"/>
    <property type="match status" value="1"/>
</dbReference>
<feature type="non-terminal residue" evidence="4">
    <location>
        <position position="1"/>
    </location>
</feature>
<dbReference type="Gene3D" id="2.40.50.120">
    <property type="match status" value="1"/>
</dbReference>
<evidence type="ECO:0000256" key="2">
    <source>
        <dbReference type="SAM" id="MobiDB-lite"/>
    </source>
</evidence>
<dbReference type="Proteomes" id="UP001166052">
    <property type="component" value="Unassembled WGS sequence"/>
</dbReference>
<sequence>MSSSQPSTVEESRWMDEAGGKGVPPNVNGNHFSVYKYNHFINVKHEGFSPGLSASPRSMLLAALKRLSPSLLYYLHDFSSLRGYRQLRSCRLRNVCSLWVHRPCLLTSRRATPLWKYKEPTPRDSHFTAAKMRNVAVTLLSYVAWLCQAEDASNDVSVFMPNQLQQGSFPGTSDHTEATHNQSKSMLLETFSISGSLGSEPKYNNQQEAQDWHKSGNVVPLPQPNKLKKATKIHRFPTEHNSEKIRIETRTLAADTINTIKQSFVSSNNRTQKSGHSSFLPTPDLEQDVQTAGRTSRLQSQVQPQVQNRYMDPEENRPGKASMYHVGRNGTRQWQGLNRRSSSLLHQLHTLKEETDVTKEAICSSECGKEKEERELFCSSEFAVNGIVHDVDIIRRGIRLVTLLVNSNGFYRASPLYVTPDGFFFKVRILVLETYRCAKPCHDFKLGSRYIVMGHIYHRRRHLPSELPRLLAGRLRPGDGLVRSSSYVKRYNRKREQRMQDVLQLKCK</sequence>
<feature type="domain" description="NTR" evidence="3">
    <location>
        <begin position="363"/>
        <end position="507"/>
    </location>
</feature>
<evidence type="ECO:0000313" key="4">
    <source>
        <dbReference type="EMBL" id="MBN3294366.1"/>
    </source>
</evidence>
<evidence type="ECO:0000313" key="5">
    <source>
        <dbReference type="Proteomes" id="UP001166052"/>
    </source>
</evidence>
<reference evidence="4" key="1">
    <citation type="journal article" date="2021" name="Cell">
        <title>Tracing the genetic footprints of vertebrate landing in non-teleost ray-finned fishes.</title>
        <authorList>
            <person name="Bi X."/>
            <person name="Wang K."/>
            <person name="Yang L."/>
            <person name="Pan H."/>
            <person name="Jiang H."/>
            <person name="Wei Q."/>
            <person name="Fang M."/>
            <person name="Yu H."/>
            <person name="Zhu C."/>
            <person name="Cai Y."/>
            <person name="He Y."/>
            <person name="Gan X."/>
            <person name="Zeng H."/>
            <person name="Yu D."/>
            <person name="Zhu Y."/>
            <person name="Jiang H."/>
            <person name="Qiu Q."/>
            <person name="Yang H."/>
            <person name="Zhang Y.E."/>
            <person name="Wang W."/>
            <person name="Zhu M."/>
            <person name="He S."/>
            <person name="Zhang G."/>
        </authorList>
    </citation>
    <scope>NUCLEOTIDE SEQUENCE</scope>
    <source>
        <strain evidence="4">Bchr_001</strain>
    </source>
</reference>
<name>A0ABS2Z8N7_POLSE</name>
<organism evidence="4 5">
    <name type="scientific">Polypterus senegalus</name>
    <name type="common">Senegal bichir</name>
    <dbReference type="NCBI Taxonomy" id="55291"/>
    <lineage>
        <taxon>Eukaryota</taxon>
        <taxon>Metazoa</taxon>
        <taxon>Chordata</taxon>
        <taxon>Craniata</taxon>
        <taxon>Vertebrata</taxon>
        <taxon>Euteleostomi</taxon>
        <taxon>Actinopterygii</taxon>
        <taxon>Polypteriformes</taxon>
        <taxon>Polypteridae</taxon>
        <taxon>Polypterus</taxon>
    </lineage>
</organism>
<gene>
    <name evidence="4" type="ORF">GTO92_0013836</name>
</gene>
<keyword evidence="5" id="KW-1185">Reference proteome</keyword>
<dbReference type="EMBL" id="JAAWVN010026421">
    <property type="protein sequence ID" value="MBN3294366.1"/>
    <property type="molecule type" value="Genomic_DNA"/>
</dbReference>